<dbReference type="Proteomes" id="UP000215539">
    <property type="component" value="Chromosome 1"/>
</dbReference>
<dbReference type="SUPFAM" id="SSF53901">
    <property type="entry name" value="Thiolase-like"/>
    <property type="match status" value="1"/>
</dbReference>
<evidence type="ECO:0000313" key="4">
    <source>
        <dbReference type="EMBL" id="SNV07402.1"/>
    </source>
</evidence>
<organism evidence="4 6">
    <name type="scientific">Capnocytophaga haemolytica</name>
    <dbReference type="NCBI Taxonomy" id="45243"/>
    <lineage>
        <taxon>Bacteria</taxon>
        <taxon>Pseudomonadati</taxon>
        <taxon>Bacteroidota</taxon>
        <taxon>Flavobacteriia</taxon>
        <taxon>Flavobacteriales</taxon>
        <taxon>Flavobacteriaceae</taxon>
        <taxon>Capnocytophaga</taxon>
    </lineage>
</organism>
<proteinExistence type="predicted"/>
<dbReference type="GO" id="GO:0005829">
    <property type="term" value="C:cytosol"/>
    <property type="evidence" value="ECO:0007669"/>
    <property type="project" value="TreeGrafter"/>
</dbReference>
<reference evidence="4 6" key="2">
    <citation type="submission" date="2017-06" db="EMBL/GenBank/DDBJ databases">
        <authorList>
            <consortium name="Pathogen Informatics"/>
        </authorList>
    </citation>
    <scope>NUCLEOTIDE SEQUENCE [LARGE SCALE GENOMIC DNA]</scope>
    <source>
        <strain evidence="4 6">NCTC12947</strain>
    </source>
</reference>
<evidence type="ECO:0000313" key="3">
    <source>
        <dbReference type="EMBL" id="AMD84786.1"/>
    </source>
</evidence>
<dbReference type="KEGG" id="chg:AXF12_04195"/>
<dbReference type="AlphaFoldDB" id="A0AAX2GXN7"/>
<accession>A0AAX2GXN7</accession>
<dbReference type="GO" id="GO:0006633">
    <property type="term" value="P:fatty acid biosynthetic process"/>
    <property type="evidence" value="ECO:0007669"/>
    <property type="project" value="TreeGrafter"/>
</dbReference>
<dbReference type="InterPro" id="IPR016039">
    <property type="entry name" value="Thiolase-like"/>
</dbReference>
<dbReference type="Gene3D" id="3.40.47.10">
    <property type="match status" value="1"/>
</dbReference>
<sequence length="322" mass="35412">MKTNTYINGACCISTQDTFKATELLSIKSIVSGEVLNAIDPPYKEYIPPTMIRRMAKGVKMGVVATTEALKEAGNPPLDAILVGTGIGCLQDSEKFLKALLDNNEQHLTPTAFIQSTHNTVAGQIALQLQCKGLNFTYVNGAVSFESALLDAKMQMELGELSTALVGGVDEHSPHTLYLYDLIGLPLKSEGAGFFVLSDKQTDNTYATLVDVTLRNVVEPDEWQNFVDDFLQRNSCSYSDIDLVLTGEDCKRNYQKPTIAYKSLCGEYYTASAFGLWLTCTFLKHQHIPATLVAGKPPKSLKNILLVNSFMGKDYSLTLIRR</sequence>
<dbReference type="PANTHER" id="PTHR11712">
    <property type="entry name" value="POLYKETIDE SYNTHASE-RELATED"/>
    <property type="match status" value="1"/>
</dbReference>
<evidence type="ECO:0000313" key="5">
    <source>
        <dbReference type="Proteomes" id="UP000065822"/>
    </source>
</evidence>
<evidence type="ECO:0000313" key="6">
    <source>
        <dbReference type="Proteomes" id="UP000215539"/>
    </source>
</evidence>
<protein>
    <submittedName>
        <fullName evidence="4">3-oxoacyl-(Acyl carrier protein) synthase II</fullName>
    </submittedName>
    <submittedName>
        <fullName evidence="3">Beta-ketoacyl synthase</fullName>
    </submittedName>
</protein>
<keyword evidence="5" id="KW-1185">Reference proteome</keyword>
<evidence type="ECO:0000256" key="1">
    <source>
        <dbReference type="ARBA" id="ARBA00022679"/>
    </source>
</evidence>
<dbReference type="GO" id="GO:0004315">
    <property type="term" value="F:3-oxoacyl-[acyl-carrier-protein] synthase activity"/>
    <property type="evidence" value="ECO:0007669"/>
    <property type="project" value="TreeGrafter"/>
</dbReference>
<dbReference type="InterPro" id="IPR014030">
    <property type="entry name" value="Ketoacyl_synth_N"/>
</dbReference>
<dbReference type="EMBL" id="CP014227">
    <property type="protein sequence ID" value="AMD84786.1"/>
    <property type="molecule type" value="Genomic_DNA"/>
</dbReference>
<dbReference type="InterPro" id="IPR000794">
    <property type="entry name" value="Beta-ketoacyl_synthase"/>
</dbReference>
<dbReference type="RefSeq" id="WP_066428582.1">
    <property type="nucleotide sequence ID" value="NZ_CP014227.1"/>
</dbReference>
<dbReference type="Pfam" id="PF00109">
    <property type="entry name" value="ketoacyl-synt"/>
    <property type="match status" value="1"/>
</dbReference>
<evidence type="ECO:0000259" key="2">
    <source>
        <dbReference type="Pfam" id="PF00109"/>
    </source>
</evidence>
<reference evidence="3 5" key="1">
    <citation type="submission" date="2016-02" db="EMBL/GenBank/DDBJ databases">
        <authorList>
            <person name="Holder M.E."/>
            <person name="Ajami N.J."/>
            <person name="Petrosino J.F."/>
        </authorList>
    </citation>
    <scope>NUCLEOTIDE SEQUENCE [LARGE SCALE GENOMIC DNA]</scope>
    <source>
        <strain evidence="3 5">CCUG 32990</strain>
    </source>
</reference>
<dbReference type="Proteomes" id="UP000065822">
    <property type="component" value="Chromosome"/>
</dbReference>
<name>A0AAX2GXN7_9FLAO</name>
<keyword evidence="1" id="KW-0808">Transferase</keyword>
<feature type="domain" description="Beta-ketoacyl synthase-like N-terminal" evidence="2">
    <location>
        <begin position="38"/>
        <end position="181"/>
    </location>
</feature>
<dbReference type="EMBL" id="LT906449">
    <property type="protein sequence ID" value="SNV07402.1"/>
    <property type="molecule type" value="Genomic_DNA"/>
</dbReference>
<gene>
    <name evidence="3" type="ORF">AXF12_04195</name>
    <name evidence="4" type="ORF">SAMEA44541418_00895</name>
</gene>
<dbReference type="PANTHER" id="PTHR11712:SF336">
    <property type="entry name" value="3-OXOACYL-[ACYL-CARRIER-PROTEIN] SYNTHASE, MITOCHONDRIAL"/>
    <property type="match status" value="1"/>
</dbReference>